<dbReference type="GO" id="GO:0005778">
    <property type="term" value="C:peroxisomal membrane"/>
    <property type="evidence" value="ECO:0007669"/>
    <property type="project" value="TreeGrafter"/>
</dbReference>
<dbReference type="InterPro" id="IPR002123">
    <property type="entry name" value="Plipid/glycerol_acylTrfase"/>
</dbReference>
<comment type="similarity">
    <text evidence="2">Belongs to the GPAT/DAPAT family.</text>
</comment>
<dbReference type="InterPro" id="IPR045520">
    <property type="entry name" value="GPAT/DHAPAT_C"/>
</dbReference>
<keyword evidence="9" id="KW-1185">Reference proteome</keyword>
<protein>
    <recommendedName>
        <fullName evidence="7">Phospholipid/glycerol acyltransferase domain-containing protein</fullName>
    </recommendedName>
</protein>
<keyword evidence="6" id="KW-1133">Transmembrane helix</keyword>
<dbReference type="Proteomes" id="UP000218231">
    <property type="component" value="Unassembled WGS sequence"/>
</dbReference>
<evidence type="ECO:0000256" key="1">
    <source>
        <dbReference type="ARBA" id="ARBA00004184"/>
    </source>
</evidence>
<dbReference type="STRING" id="2018661.A0A2A2LYL8"/>
<feature type="domain" description="Phospholipid/glycerol acyltransferase" evidence="7">
    <location>
        <begin position="134"/>
        <end position="263"/>
    </location>
</feature>
<dbReference type="SUPFAM" id="SSF69593">
    <property type="entry name" value="Glycerol-3-phosphate (1)-acyltransferase"/>
    <property type="match status" value="1"/>
</dbReference>
<dbReference type="GO" id="GO:0019432">
    <property type="term" value="P:triglyceride biosynthetic process"/>
    <property type="evidence" value="ECO:0007669"/>
    <property type="project" value="TreeGrafter"/>
</dbReference>
<dbReference type="SMART" id="SM00563">
    <property type="entry name" value="PlsC"/>
    <property type="match status" value="1"/>
</dbReference>
<name>A0A2A2LYL8_9BILA</name>
<dbReference type="Pfam" id="PF19277">
    <property type="entry name" value="GPAT_C"/>
    <property type="match status" value="2"/>
</dbReference>
<proteinExistence type="inferred from homology"/>
<evidence type="ECO:0000313" key="9">
    <source>
        <dbReference type="Proteomes" id="UP000218231"/>
    </source>
</evidence>
<dbReference type="GO" id="GO:0012505">
    <property type="term" value="C:endomembrane system"/>
    <property type="evidence" value="ECO:0007669"/>
    <property type="project" value="UniProtKB-SubCell"/>
</dbReference>
<dbReference type="GO" id="GO:0008654">
    <property type="term" value="P:phospholipid biosynthetic process"/>
    <property type="evidence" value="ECO:0007669"/>
    <property type="project" value="TreeGrafter"/>
</dbReference>
<dbReference type="GO" id="GO:0004366">
    <property type="term" value="F:glycerol-3-phosphate O-acyltransferase activity"/>
    <property type="evidence" value="ECO:0007669"/>
    <property type="project" value="TreeGrafter"/>
</dbReference>
<dbReference type="GO" id="GO:0006631">
    <property type="term" value="P:fatty acid metabolic process"/>
    <property type="evidence" value="ECO:0007669"/>
    <property type="project" value="TreeGrafter"/>
</dbReference>
<feature type="transmembrane region" description="Helical" evidence="6">
    <location>
        <begin position="608"/>
        <end position="635"/>
    </location>
</feature>
<evidence type="ECO:0000256" key="5">
    <source>
        <dbReference type="ARBA" id="ARBA00023315"/>
    </source>
</evidence>
<dbReference type="InterPro" id="IPR041728">
    <property type="entry name" value="GPAT/DHAPAT_LPLAT"/>
</dbReference>
<organism evidence="8 9">
    <name type="scientific">Diploscapter pachys</name>
    <dbReference type="NCBI Taxonomy" id="2018661"/>
    <lineage>
        <taxon>Eukaryota</taxon>
        <taxon>Metazoa</taxon>
        <taxon>Ecdysozoa</taxon>
        <taxon>Nematoda</taxon>
        <taxon>Chromadorea</taxon>
        <taxon>Rhabditida</taxon>
        <taxon>Rhabditina</taxon>
        <taxon>Rhabditomorpha</taxon>
        <taxon>Rhabditoidea</taxon>
        <taxon>Rhabditidae</taxon>
        <taxon>Diploscapter</taxon>
    </lineage>
</organism>
<dbReference type="EMBL" id="LIAE01006323">
    <property type="protein sequence ID" value="PAV91352.1"/>
    <property type="molecule type" value="Genomic_DNA"/>
</dbReference>
<sequence length="671" mass="77231">MPNREVFYPQYVDWLSKLDDAGGPLKWITKQKHFPEHSGPNAARYWKQINEAVFRSGRVQLAIEEEVIRRKCQRAEVEKEAHAILDKMGHKYSIWNVKGFGYVVTKVLRRLFQGIYVNEPAMKEILKLSGQYPVVFMPSHKTYMDFILISLICYEYDIELPAIAAGEDFAKMAFMGEVLRRSGAFFMRRSFGKDYLYWAIFSEYVQQHLIHNDRTIEFFVEGGRSRTGKSVSPKYGLIQTVLEPFLKGDVLDITLVPVAMNYDKILEEMLYAYELLGFPKPKETTSALLKARNVLNRDYGKCFVTFGKPISARDYFNGRIYRPLHNLDKTLTMEEKSEIRRLAHFIVKEQNANSILTVWPLACNLFESIDLSEVDFPIKLLKMPIDKETGRQNEGLNKEVMGLAVTRIAIDNYANSMLPFCAYEAIIAFLMSSRIVKNDELEKGFLFVLSLLNREIVSVPGEEKNEFQKAMHRMRAANMISGKGDEVSKIDEWAWIAKLERLIRPYMKHFLIVINCLSGDNEKLAKLESTSKAISYVQQQMILLYEKDYSLLDLTYLSSDPIKNVIQTLIDRKILRNYTNFTVNCSYRGRPHVVRFGFLRFGQLLNRLLLLVIGNLALFLWALLIFALCLLLFLIRSSFDSLLLPGDLLEVLDLQGLESSALASTSAALVR</sequence>
<evidence type="ECO:0000256" key="3">
    <source>
        <dbReference type="ARBA" id="ARBA00022679"/>
    </source>
</evidence>
<evidence type="ECO:0000256" key="6">
    <source>
        <dbReference type="SAM" id="Phobius"/>
    </source>
</evidence>
<comment type="caution">
    <text evidence="8">The sequence shown here is derived from an EMBL/GenBank/DDBJ whole genome shotgun (WGS) entry which is preliminary data.</text>
</comment>
<reference evidence="8 9" key="1">
    <citation type="journal article" date="2017" name="Curr. Biol.">
        <title>Genome architecture and evolution of a unichromosomal asexual nematode.</title>
        <authorList>
            <person name="Fradin H."/>
            <person name="Zegar C."/>
            <person name="Gutwein M."/>
            <person name="Lucas J."/>
            <person name="Kovtun M."/>
            <person name="Corcoran D."/>
            <person name="Baugh L.R."/>
            <person name="Kiontke K."/>
            <person name="Gunsalus K."/>
            <person name="Fitch D.H."/>
            <person name="Piano F."/>
        </authorList>
    </citation>
    <scope>NUCLEOTIDE SEQUENCE [LARGE SCALE GENOMIC DNA]</scope>
    <source>
        <strain evidence="8">PF1309</strain>
    </source>
</reference>
<dbReference type="PANTHER" id="PTHR12563">
    <property type="entry name" value="GLYCEROL-3-PHOSPHATE ACYLTRANSFERASE"/>
    <property type="match status" value="1"/>
</dbReference>
<evidence type="ECO:0000256" key="4">
    <source>
        <dbReference type="ARBA" id="ARBA00023136"/>
    </source>
</evidence>
<comment type="subcellular location">
    <subcellularLocation>
        <location evidence="1">Endomembrane system</location>
        <topology evidence="1">Peripheral membrane protein</topology>
    </subcellularLocation>
</comment>
<gene>
    <name evidence="8" type="ORF">WR25_04361</name>
</gene>
<dbReference type="InterPro" id="IPR022284">
    <property type="entry name" value="GPAT/DHAPAT"/>
</dbReference>
<keyword evidence="6" id="KW-0812">Transmembrane</keyword>
<keyword evidence="3" id="KW-0808">Transferase</keyword>
<dbReference type="PANTHER" id="PTHR12563:SF17">
    <property type="entry name" value="DIHYDROXYACETONE PHOSPHATE ACYLTRANSFERASE"/>
    <property type="match status" value="1"/>
</dbReference>
<evidence type="ECO:0000256" key="2">
    <source>
        <dbReference type="ARBA" id="ARBA00007937"/>
    </source>
</evidence>
<dbReference type="CDD" id="cd07993">
    <property type="entry name" value="LPLAT_DHAPAT-like"/>
    <property type="match status" value="1"/>
</dbReference>
<evidence type="ECO:0000313" key="8">
    <source>
        <dbReference type="EMBL" id="PAV91352.1"/>
    </source>
</evidence>
<dbReference type="AlphaFoldDB" id="A0A2A2LYL8"/>
<evidence type="ECO:0000259" key="7">
    <source>
        <dbReference type="SMART" id="SM00563"/>
    </source>
</evidence>
<accession>A0A2A2LYL8</accession>
<dbReference type="GO" id="GO:0008611">
    <property type="term" value="P:ether lipid biosynthetic process"/>
    <property type="evidence" value="ECO:0007669"/>
    <property type="project" value="TreeGrafter"/>
</dbReference>
<keyword evidence="4 6" id="KW-0472">Membrane</keyword>
<dbReference type="GO" id="GO:0016287">
    <property type="term" value="F:glycerone-phosphate O-acyltransferase activity"/>
    <property type="evidence" value="ECO:0007669"/>
    <property type="project" value="TreeGrafter"/>
</dbReference>
<dbReference type="OrthoDB" id="10255570at2759"/>
<keyword evidence="5" id="KW-0012">Acyltransferase</keyword>
<dbReference type="Pfam" id="PF01553">
    <property type="entry name" value="Acyltransferase"/>
    <property type="match status" value="1"/>
</dbReference>
<dbReference type="GO" id="GO:0031966">
    <property type="term" value="C:mitochondrial membrane"/>
    <property type="evidence" value="ECO:0007669"/>
    <property type="project" value="TreeGrafter"/>
</dbReference>